<feature type="domain" description="Glucose-methanol-choline oxidoreductase N-terminal" evidence="8">
    <location>
        <begin position="289"/>
        <end position="303"/>
    </location>
</feature>
<evidence type="ECO:0000256" key="5">
    <source>
        <dbReference type="PIRSR" id="PIRSR000137-2"/>
    </source>
</evidence>
<dbReference type="PIRSF" id="PIRSF000137">
    <property type="entry name" value="Alcohol_oxidase"/>
    <property type="match status" value="1"/>
</dbReference>
<comment type="similarity">
    <text evidence="2 6">Belongs to the GMC oxidoreductase family.</text>
</comment>
<evidence type="ECO:0000259" key="8">
    <source>
        <dbReference type="PROSITE" id="PS00624"/>
    </source>
</evidence>
<comment type="caution">
    <text evidence="9">The sequence shown here is derived from an EMBL/GenBank/DDBJ whole genome shotgun (WGS) entry which is preliminary data.</text>
</comment>
<gene>
    <name evidence="9" type="ORF">OFUS_LOCUS9316</name>
</gene>
<dbReference type="Pfam" id="PF00732">
    <property type="entry name" value="GMC_oxred_N"/>
    <property type="match status" value="1"/>
</dbReference>
<protein>
    <recommendedName>
        <fullName evidence="7 8">Glucose-methanol-choline oxidoreductase N-terminal domain-containing protein</fullName>
    </recommendedName>
</protein>
<dbReference type="GO" id="GO:0016614">
    <property type="term" value="F:oxidoreductase activity, acting on CH-OH group of donors"/>
    <property type="evidence" value="ECO:0007669"/>
    <property type="project" value="InterPro"/>
</dbReference>
<dbReference type="SUPFAM" id="SSF51905">
    <property type="entry name" value="FAD/NAD(P)-binding domain"/>
    <property type="match status" value="1"/>
</dbReference>
<evidence type="ECO:0000313" key="9">
    <source>
        <dbReference type="EMBL" id="CAH1782919.1"/>
    </source>
</evidence>
<evidence type="ECO:0000256" key="3">
    <source>
        <dbReference type="ARBA" id="ARBA00022630"/>
    </source>
</evidence>
<dbReference type="InterPro" id="IPR007867">
    <property type="entry name" value="GMC_OxRtase_C"/>
</dbReference>
<evidence type="ECO:0000313" key="10">
    <source>
        <dbReference type="Proteomes" id="UP000749559"/>
    </source>
</evidence>
<proteinExistence type="inferred from homology"/>
<keyword evidence="4 5" id="KW-0274">FAD</keyword>
<keyword evidence="3 6" id="KW-0285">Flavoprotein</keyword>
<evidence type="ECO:0000256" key="6">
    <source>
        <dbReference type="RuleBase" id="RU003968"/>
    </source>
</evidence>
<dbReference type="PANTHER" id="PTHR11552:SF147">
    <property type="entry name" value="CHOLINE DEHYDROGENASE, MITOCHONDRIAL"/>
    <property type="match status" value="1"/>
</dbReference>
<dbReference type="SUPFAM" id="SSF54373">
    <property type="entry name" value="FAD-linked reductases, C-terminal domain"/>
    <property type="match status" value="1"/>
</dbReference>
<sequence>MWQKIAGFIVVVLGIIYVRQRKRTYTRELANDQYDYIIVGAGTAGSVLGGRLSEDKNVSVLVLEAGGEEDTHPEIEIPLGCGGLQNTHLDWQYRTVPQKHSCFGYHNNQSRWPRGKVLGGSGMLNYMQYYRGHRQDYNQWEKSGCTGWGWQHVLPYFKRSENMQSEADMNSDLHGTDGPIKVNRIQETQLANSILNAFSQIGLPIRDPSAESVEGVDYMKATVDDAGYRSSTLRGFLRPAMHRENLHVVTQAHVTKIIFEGTTAVGVEYVKNGKTHQVTAREEVVLSSGSINSPQLLMLSGVGPKHHLEELNIPVVADLPVGDTLLDHLFAEFVQFSVREPLGLTFDRATSFSQIVKFLARGTGYLRIPGGQEVVAFSKSRHQPEDEERPYLQFLAFSGMWGMQPGVDDAINNVGWTPETFDALYGANDNRDGLGILPVLLRPKSKGTLRLNTTDPLDHPIIDPNYLSDIEDVEHLIDGIEQLRRLVNTSAFQEIGAELYDPVTPGCAAYPYATRSYWECFVRHHAATLYHPVATCKMGGSDDETAVVDPKLRVRGLRNLRVIDASVMPTLPSSNTNAPTIMIAERGADFIKESRSCRVRSSLCEQ</sequence>
<dbReference type="Pfam" id="PF05199">
    <property type="entry name" value="GMC_oxred_C"/>
    <property type="match status" value="1"/>
</dbReference>
<organism evidence="9 10">
    <name type="scientific">Owenia fusiformis</name>
    <name type="common">Polychaete worm</name>
    <dbReference type="NCBI Taxonomy" id="6347"/>
    <lineage>
        <taxon>Eukaryota</taxon>
        <taxon>Metazoa</taxon>
        <taxon>Spiralia</taxon>
        <taxon>Lophotrochozoa</taxon>
        <taxon>Annelida</taxon>
        <taxon>Polychaeta</taxon>
        <taxon>Sedentaria</taxon>
        <taxon>Canalipalpata</taxon>
        <taxon>Sabellida</taxon>
        <taxon>Oweniida</taxon>
        <taxon>Oweniidae</taxon>
        <taxon>Owenia</taxon>
    </lineage>
</organism>
<evidence type="ECO:0000256" key="1">
    <source>
        <dbReference type="ARBA" id="ARBA00001974"/>
    </source>
</evidence>
<accession>A0A8S4NNW7</accession>
<dbReference type="InterPro" id="IPR012132">
    <property type="entry name" value="GMC_OxRdtase"/>
</dbReference>
<keyword evidence="10" id="KW-1185">Reference proteome</keyword>
<dbReference type="GO" id="GO:0050660">
    <property type="term" value="F:flavin adenine dinucleotide binding"/>
    <property type="evidence" value="ECO:0007669"/>
    <property type="project" value="InterPro"/>
</dbReference>
<dbReference type="OrthoDB" id="269227at2759"/>
<dbReference type="Gene3D" id="3.50.50.60">
    <property type="entry name" value="FAD/NAD(P)-binding domain"/>
    <property type="match status" value="1"/>
</dbReference>
<evidence type="ECO:0000256" key="4">
    <source>
        <dbReference type="ARBA" id="ARBA00022827"/>
    </source>
</evidence>
<dbReference type="InterPro" id="IPR036188">
    <property type="entry name" value="FAD/NAD-bd_sf"/>
</dbReference>
<feature type="binding site" evidence="5">
    <location>
        <position position="117"/>
    </location>
    <ligand>
        <name>FAD</name>
        <dbReference type="ChEBI" id="CHEBI:57692"/>
    </ligand>
</feature>
<reference evidence="9" key="1">
    <citation type="submission" date="2022-03" db="EMBL/GenBank/DDBJ databases">
        <authorList>
            <person name="Martin C."/>
        </authorList>
    </citation>
    <scope>NUCLEOTIDE SEQUENCE</scope>
</reference>
<evidence type="ECO:0000259" key="7">
    <source>
        <dbReference type="PROSITE" id="PS00623"/>
    </source>
</evidence>
<comment type="cofactor">
    <cofactor evidence="1 5">
        <name>FAD</name>
        <dbReference type="ChEBI" id="CHEBI:57692"/>
    </cofactor>
</comment>
<feature type="binding site" evidence="5">
    <location>
        <position position="254"/>
    </location>
    <ligand>
        <name>FAD</name>
        <dbReference type="ChEBI" id="CHEBI:57692"/>
    </ligand>
</feature>
<name>A0A8S4NNW7_OWEFU</name>
<dbReference type="AlphaFoldDB" id="A0A8S4NNW7"/>
<dbReference type="InterPro" id="IPR000172">
    <property type="entry name" value="GMC_OxRdtase_N"/>
</dbReference>
<evidence type="ECO:0000256" key="2">
    <source>
        <dbReference type="ARBA" id="ARBA00010790"/>
    </source>
</evidence>
<dbReference type="EMBL" id="CAIIXF020000005">
    <property type="protein sequence ID" value="CAH1782919.1"/>
    <property type="molecule type" value="Genomic_DNA"/>
</dbReference>
<dbReference type="Gene3D" id="3.30.560.10">
    <property type="entry name" value="Glucose Oxidase, domain 3"/>
    <property type="match status" value="1"/>
</dbReference>
<dbReference type="Proteomes" id="UP000749559">
    <property type="component" value="Unassembled WGS sequence"/>
</dbReference>
<feature type="domain" description="Glucose-methanol-choline oxidoreductase N-terminal" evidence="7">
    <location>
        <begin position="115"/>
        <end position="138"/>
    </location>
</feature>
<dbReference type="PROSITE" id="PS00624">
    <property type="entry name" value="GMC_OXRED_2"/>
    <property type="match status" value="1"/>
</dbReference>
<dbReference type="PROSITE" id="PS00623">
    <property type="entry name" value="GMC_OXRED_1"/>
    <property type="match status" value="1"/>
</dbReference>
<dbReference type="PANTHER" id="PTHR11552">
    <property type="entry name" value="GLUCOSE-METHANOL-CHOLINE GMC OXIDOREDUCTASE"/>
    <property type="match status" value="1"/>
</dbReference>